<evidence type="ECO:0000313" key="3">
    <source>
        <dbReference type="Proteomes" id="UP000629619"/>
    </source>
</evidence>
<dbReference type="AlphaFoldDB" id="A0A919KBV1"/>
<accession>A0A919KBV1</accession>
<dbReference type="Pfam" id="PF06224">
    <property type="entry name" value="AlkZ-like"/>
    <property type="match status" value="1"/>
</dbReference>
<keyword evidence="3" id="KW-1185">Reference proteome</keyword>
<comment type="caution">
    <text evidence="2">The sequence shown here is derived from an EMBL/GenBank/DDBJ whole genome shotgun (WGS) entry which is preliminary data.</text>
</comment>
<gene>
    <name evidence="2" type="ORF">Asi03nite_02540</name>
</gene>
<reference evidence="2" key="1">
    <citation type="submission" date="2021-01" db="EMBL/GenBank/DDBJ databases">
        <title>Whole genome shotgun sequence of Actinoplanes siamensis NBRC 109076.</title>
        <authorList>
            <person name="Komaki H."/>
            <person name="Tamura T."/>
        </authorList>
    </citation>
    <scope>NUCLEOTIDE SEQUENCE</scope>
    <source>
        <strain evidence="2">NBRC 109076</strain>
    </source>
</reference>
<organism evidence="2 3">
    <name type="scientific">Actinoplanes siamensis</name>
    <dbReference type="NCBI Taxonomy" id="1223317"/>
    <lineage>
        <taxon>Bacteria</taxon>
        <taxon>Bacillati</taxon>
        <taxon>Actinomycetota</taxon>
        <taxon>Actinomycetes</taxon>
        <taxon>Micromonosporales</taxon>
        <taxon>Micromonosporaceae</taxon>
        <taxon>Actinoplanes</taxon>
    </lineage>
</organism>
<sequence length="237" mass="26300">MHTVRLALKLAWERGSLTYRNRSGAWNRELRTFAVTANAHHGLDRDTATVRLVEAYFDRYGPASLRDATWWSGLAQAAVVNALDRLGRPLTAALTPWSTAALYLFRDRFEEFTRTGTKASPAQVDFLAHEDVALKAYAQTRVRYLGGVGERAAFNQIGEALPAVLVDGRVVGTWSWDARRRAVRCAYHRTGAPPLDREAIRAAAERVTAGLRRGYDDNRVNRAGDPEAPQLIPSATP</sequence>
<dbReference type="InterPro" id="IPR009351">
    <property type="entry name" value="AlkZ-like"/>
</dbReference>
<feature type="compositionally biased region" description="Basic and acidic residues" evidence="1">
    <location>
        <begin position="216"/>
        <end position="225"/>
    </location>
</feature>
<protein>
    <recommendedName>
        <fullName evidence="4">Winged helix DNA-binding domain-containing protein</fullName>
    </recommendedName>
</protein>
<evidence type="ECO:0000313" key="2">
    <source>
        <dbReference type="EMBL" id="GIF02716.1"/>
    </source>
</evidence>
<name>A0A919KBV1_9ACTN</name>
<dbReference type="PANTHER" id="PTHR38479">
    <property type="entry name" value="LMO0824 PROTEIN"/>
    <property type="match status" value="1"/>
</dbReference>
<evidence type="ECO:0000256" key="1">
    <source>
        <dbReference type="SAM" id="MobiDB-lite"/>
    </source>
</evidence>
<proteinExistence type="predicted"/>
<dbReference type="EMBL" id="BOMW01000004">
    <property type="protein sequence ID" value="GIF02716.1"/>
    <property type="molecule type" value="Genomic_DNA"/>
</dbReference>
<feature type="region of interest" description="Disordered" evidence="1">
    <location>
        <begin position="216"/>
        <end position="237"/>
    </location>
</feature>
<dbReference type="PANTHER" id="PTHR38479:SF2">
    <property type="entry name" value="WINGED HELIX DNA-BINDING DOMAIN-CONTAINING PROTEIN"/>
    <property type="match status" value="1"/>
</dbReference>
<evidence type="ECO:0008006" key="4">
    <source>
        <dbReference type="Google" id="ProtNLM"/>
    </source>
</evidence>
<dbReference type="Proteomes" id="UP000629619">
    <property type="component" value="Unassembled WGS sequence"/>
</dbReference>